<evidence type="ECO:0000256" key="1">
    <source>
        <dbReference type="SAM" id="Phobius"/>
    </source>
</evidence>
<gene>
    <name evidence="3" type="ORF">A3A48_03320</name>
</gene>
<keyword evidence="1" id="KW-0472">Membrane</keyword>
<dbReference type="STRING" id="1797724.A3A48_03320"/>
<proteinExistence type="predicted"/>
<dbReference type="AlphaFoldDB" id="A0A1F5GR43"/>
<keyword evidence="1" id="KW-1133">Transmembrane helix</keyword>
<organism evidence="3 4">
    <name type="scientific">Candidatus Curtissbacteria bacterium RIFCSPLOWO2_01_FULL_37_9</name>
    <dbReference type="NCBI Taxonomy" id="1797724"/>
    <lineage>
        <taxon>Bacteria</taxon>
        <taxon>Candidatus Curtissiibacteriota</taxon>
    </lineage>
</organism>
<dbReference type="EMBL" id="MFBN01000049">
    <property type="protein sequence ID" value="OGD94352.1"/>
    <property type="molecule type" value="Genomic_DNA"/>
</dbReference>
<feature type="domain" description="M23ase beta-sheet core" evidence="2">
    <location>
        <begin position="208"/>
        <end position="296"/>
    </location>
</feature>
<dbReference type="Pfam" id="PF01551">
    <property type="entry name" value="Peptidase_M23"/>
    <property type="match status" value="1"/>
</dbReference>
<evidence type="ECO:0000259" key="2">
    <source>
        <dbReference type="Pfam" id="PF01551"/>
    </source>
</evidence>
<feature type="transmembrane region" description="Helical" evidence="1">
    <location>
        <begin position="6"/>
        <end position="26"/>
    </location>
</feature>
<dbReference type="SUPFAM" id="SSF51261">
    <property type="entry name" value="Duplicated hybrid motif"/>
    <property type="match status" value="1"/>
</dbReference>
<dbReference type="InterPro" id="IPR011055">
    <property type="entry name" value="Dup_hybrid_motif"/>
</dbReference>
<accession>A0A1F5GR43</accession>
<dbReference type="Proteomes" id="UP000178336">
    <property type="component" value="Unassembled WGS sequence"/>
</dbReference>
<dbReference type="Gene3D" id="2.70.70.10">
    <property type="entry name" value="Glucose Permease (Domain IIA)"/>
    <property type="match status" value="1"/>
</dbReference>
<dbReference type="PANTHER" id="PTHR21666:SF270">
    <property type="entry name" value="MUREIN HYDROLASE ACTIVATOR ENVC"/>
    <property type="match status" value="1"/>
</dbReference>
<name>A0A1F5GR43_9BACT</name>
<dbReference type="GO" id="GO:0004222">
    <property type="term" value="F:metalloendopeptidase activity"/>
    <property type="evidence" value="ECO:0007669"/>
    <property type="project" value="TreeGrafter"/>
</dbReference>
<reference evidence="3 4" key="1">
    <citation type="journal article" date="2016" name="Nat. Commun.">
        <title>Thousands of microbial genomes shed light on interconnected biogeochemical processes in an aquifer system.</title>
        <authorList>
            <person name="Anantharaman K."/>
            <person name="Brown C.T."/>
            <person name="Hug L.A."/>
            <person name="Sharon I."/>
            <person name="Castelle C.J."/>
            <person name="Probst A.J."/>
            <person name="Thomas B.C."/>
            <person name="Singh A."/>
            <person name="Wilkins M.J."/>
            <person name="Karaoz U."/>
            <person name="Brodie E.L."/>
            <person name="Williams K.H."/>
            <person name="Hubbard S.S."/>
            <person name="Banfield J.F."/>
        </authorList>
    </citation>
    <scope>NUCLEOTIDE SEQUENCE [LARGE SCALE GENOMIC DNA]</scope>
</reference>
<sequence>MPVFGGIGVITVGGIIVGITTAATFFNNEGTPGQIPTGDNEFFTIIKTANPVNLQNNNADRGAEITFTINLKAKVDLSSISLTDEINVNGKYDQFKIDKDINDNPVSPPCQNSPNPPPIELEKGKSWNCQFKINIKNGAHNFKDSIVTNLASVKATPEGSSQKADSASAFITIGNPEVSDPTGWPTCGQITQGPLEGGTHSDPLYGSAFDIDNGEGTRIYATHSGVVFAATVDHTGALYVAIKGKNYITYYVHLKYWDNSIKVGTHVTAGTLIGGMGKTGFYAVTNHLHYMFYDSNNQPLTSKVEINDLVPPYNLFDNVPSSWGPCP</sequence>
<dbReference type="InterPro" id="IPR016047">
    <property type="entry name" value="M23ase_b-sheet_dom"/>
</dbReference>
<evidence type="ECO:0000313" key="4">
    <source>
        <dbReference type="Proteomes" id="UP000178336"/>
    </source>
</evidence>
<dbReference type="PANTHER" id="PTHR21666">
    <property type="entry name" value="PEPTIDASE-RELATED"/>
    <property type="match status" value="1"/>
</dbReference>
<comment type="caution">
    <text evidence="3">The sequence shown here is derived from an EMBL/GenBank/DDBJ whole genome shotgun (WGS) entry which is preliminary data.</text>
</comment>
<keyword evidence="1" id="KW-0812">Transmembrane</keyword>
<evidence type="ECO:0000313" key="3">
    <source>
        <dbReference type="EMBL" id="OGD94352.1"/>
    </source>
</evidence>
<dbReference type="InterPro" id="IPR050570">
    <property type="entry name" value="Cell_wall_metabolism_enzyme"/>
</dbReference>
<dbReference type="CDD" id="cd12797">
    <property type="entry name" value="M23_peptidase"/>
    <property type="match status" value="1"/>
</dbReference>
<protein>
    <recommendedName>
        <fullName evidence="2">M23ase beta-sheet core domain-containing protein</fullName>
    </recommendedName>
</protein>